<proteinExistence type="predicted"/>
<name>A0A7U3ZJV3_RUNSL</name>
<dbReference type="AlphaFoldDB" id="A0A7U3ZJV3"/>
<protein>
    <submittedName>
        <fullName evidence="1">Uncharacterized protein</fullName>
    </submittedName>
</protein>
<organism evidence="1 2">
    <name type="scientific">Runella slithyformis (strain ATCC 29530 / DSM 19594 / LMG 11500 / NCIMB 11436 / LSU 4)</name>
    <dbReference type="NCBI Taxonomy" id="761193"/>
    <lineage>
        <taxon>Bacteria</taxon>
        <taxon>Pseudomonadati</taxon>
        <taxon>Bacteroidota</taxon>
        <taxon>Cytophagia</taxon>
        <taxon>Cytophagales</taxon>
        <taxon>Spirosomataceae</taxon>
        <taxon>Runella</taxon>
    </lineage>
</organism>
<reference evidence="2" key="1">
    <citation type="submission" date="2011-06" db="EMBL/GenBank/DDBJ databases">
        <title>The complete genome of chromosome of Runella slithyformis DSM 19594.</title>
        <authorList>
            <consortium name="US DOE Joint Genome Institute (JGI-PGF)"/>
            <person name="Lucas S."/>
            <person name="Han J."/>
            <person name="Lapidus A."/>
            <person name="Bruce D."/>
            <person name="Goodwin L."/>
            <person name="Pitluck S."/>
            <person name="Peters L."/>
            <person name="Kyrpides N."/>
            <person name="Mavromatis K."/>
            <person name="Ivanova N."/>
            <person name="Ovchinnikova G."/>
            <person name="Zhang X."/>
            <person name="Misra M."/>
            <person name="Detter J.C."/>
            <person name="Tapia R."/>
            <person name="Han C."/>
            <person name="Land M."/>
            <person name="Hauser L."/>
            <person name="Markowitz V."/>
            <person name="Cheng J.-F."/>
            <person name="Hugenholtz P."/>
            <person name="Woyke T."/>
            <person name="Wu D."/>
            <person name="Tindall B."/>
            <person name="Faehrich R."/>
            <person name="Brambilla E."/>
            <person name="Klenk H.-P."/>
            <person name="Eisen J.A."/>
        </authorList>
    </citation>
    <scope>NUCLEOTIDE SEQUENCE [LARGE SCALE GENOMIC DNA]</scope>
    <source>
        <strain evidence="2">ATCC 29530 / DSM 19594 / LMG 11500 / NCIMB 11436 / LSU 4</strain>
    </source>
</reference>
<evidence type="ECO:0000313" key="2">
    <source>
        <dbReference type="Proteomes" id="UP000000493"/>
    </source>
</evidence>
<evidence type="ECO:0000313" key="1">
    <source>
        <dbReference type="EMBL" id="AEI48574.1"/>
    </source>
</evidence>
<gene>
    <name evidence="1" type="ordered locus">Runsl_2161</name>
</gene>
<accession>A0A7U3ZJV3</accession>
<dbReference type="EMBL" id="CP002859">
    <property type="protein sequence ID" value="AEI48574.1"/>
    <property type="molecule type" value="Genomic_DNA"/>
</dbReference>
<sequence length="35" mass="4322">MSNKEIKIKEEMYLIQMINPSDYVTFIHLFCSRWI</sequence>
<reference evidence="1 2" key="2">
    <citation type="journal article" date="2012" name="Stand. Genomic Sci.">
        <title>Complete genome sequence of the aquatic bacterium Runella slithyformis type strain (LSU 4(T)).</title>
        <authorList>
            <person name="Copeland A."/>
            <person name="Zhang X."/>
            <person name="Misra M."/>
            <person name="Lapidus A."/>
            <person name="Nolan M."/>
            <person name="Lucas S."/>
            <person name="Deshpande S."/>
            <person name="Cheng J.F."/>
            <person name="Tapia R."/>
            <person name="Goodwin L.A."/>
            <person name="Pitluck S."/>
            <person name="Liolios K."/>
            <person name="Pagani I."/>
            <person name="Ivanova N."/>
            <person name="Mikhailova N."/>
            <person name="Pati A."/>
            <person name="Chen A."/>
            <person name="Palaniappan K."/>
            <person name="Land M."/>
            <person name="Hauser L."/>
            <person name="Pan C."/>
            <person name="Jeffries C.D."/>
            <person name="Detter J.C."/>
            <person name="Brambilla E.M."/>
            <person name="Rohde M."/>
            <person name="Djao O.D."/>
            <person name="Goker M."/>
            <person name="Sikorski J."/>
            <person name="Tindall B.J."/>
            <person name="Woyke T."/>
            <person name="Bristow J."/>
            <person name="Eisen J.A."/>
            <person name="Markowitz V."/>
            <person name="Hugenholtz P."/>
            <person name="Kyrpides N.C."/>
            <person name="Klenk H.P."/>
            <person name="Mavromatis K."/>
        </authorList>
    </citation>
    <scope>NUCLEOTIDE SEQUENCE [LARGE SCALE GENOMIC DNA]</scope>
    <source>
        <strain evidence="2">ATCC 29530 / DSM 19594 / LMG 11500 / NCIMB 11436 / LSU 4</strain>
    </source>
</reference>
<dbReference type="Proteomes" id="UP000000493">
    <property type="component" value="Chromosome"/>
</dbReference>
<keyword evidence="2" id="KW-1185">Reference proteome</keyword>
<dbReference type="KEGG" id="rsi:Runsl_2161"/>